<reference evidence="1 2" key="1">
    <citation type="submission" date="2015-10" db="EMBL/GenBank/DDBJ databases">
        <title>Erysipelothrix larvae sp. LV19 isolated from the larval gut of the rhinoceros beetle, Trypoxylus dichotomus.</title>
        <authorList>
            <person name="Lim S."/>
            <person name="Kim B.-C."/>
        </authorList>
    </citation>
    <scope>NUCLEOTIDE SEQUENCE [LARGE SCALE GENOMIC DNA]</scope>
    <source>
        <strain evidence="1 2">LV19</strain>
    </source>
</reference>
<dbReference type="Proteomes" id="UP000063781">
    <property type="component" value="Chromosome"/>
</dbReference>
<name>A0A0X8GZX5_9FIRM</name>
<dbReference type="STRING" id="1514105.AOC36_05860"/>
<dbReference type="InterPro" id="IPR010281">
    <property type="entry name" value="DUF885"/>
</dbReference>
<dbReference type="KEGG" id="erl:AOC36_05860"/>
<dbReference type="PROSITE" id="PS51257">
    <property type="entry name" value="PROKAR_LIPOPROTEIN"/>
    <property type="match status" value="1"/>
</dbReference>
<organism evidence="1 2">
    <name type="scientific">Erysipelothrix larvae</name>
    <dbReference type="NCBI Taxonomy" id="1514105"/>
    <lineage>
        <taxon>Bacteria</taxon>
        <taxon>Bacillati</taxon>
        <taxon>Bacillota</taxon>
        <taxon>Erysipelotrichia</taxon>
        <taxon>Erysipelotrichales</taxon>
        <taxon>Erysipelotrichaceae</taxon>
        <taxon>Erysipelothrix</taxon>
    </lineage>
</organism>
<keyword evidence="2" id="KW-1185">Reference proteome</keyword>
<dbReference type="AlphaFoldDB" id="A0A0X8GZX5"/>
<proteinExistence type="predicted"/>
<gene>
    <name evidence="1" type="ORF">AOC36_05860</name>
</gene>
<dbReference type="EMBL" id="CP013213">
    <property type="protein sequence ID" value="AMC93522.1"/>
    <property type="molecule type" value="Genomic_DNA"/>
</dbReference>
<protein>
    <recommendedName>
        <fullName evidence="3">DUF885 domain-containing protein</fullName>
    </recommendedName>
</protein>
<accession>A0A0X8GZX5</accession>
<evidence type="ECO:0008006" key="3">
    <source>
        <dbReference type="Google" id="ProtNLM"/>
    </source>
</evidence>
<dbReference type="PANTHER" id="PTHR33361">
    <property type="entry name" value="GLR0591 PROTEIN"/>
    <property type="match status" value="1"/>
</dbReference>
<dbReference type="Pfam" id="PF05960">
    <property type="entry name" value="DUF885"/>
    <property type="match status" value="1"/>
</dbReference>
<dbReference type="PANTHER" id="PTHR33361:SF2">
    <property type="entry name" value="DUF885 DOMAIN-CONTAINING PROTEIN"/>
    <property type="match status" value="1"/>
</dbReference>
<evidence type="ECO:0000313" key="2">
    <source>
        <dbReference type="Proteomes" id="UP000063781"/>
    </source>
</evidence>
<evidence type="ECO:0000313" key="1">
    <source>
        <dbReference type="EMBL" id="AMC93522.1"/>
    </source>
</evidence>
<sequence>MKGQNQMKKILVTLLSILFVVSGCKSNEVITYEGTFDEYVNTLYAEIIGSTDIGINLSFNDPEAFGIVPEPYSLGFSTQEDYDESSKQLDTMIKTLRSFTDDSLTQQQIIDRDAIIEYLSAYLGSEKFYEYEEGDALSSSRSYIMSLPSYLDMYVFNSERDIEYYFNFVNTLEENLLKFVELEKTRQSKNMGLSQKELDSIVKAADSTATAAAQEDYFLNRAFERQMASISFIDQQAKDDYILKHQEAMKSSFSKAYASLASSIREIEGGELRGLANKENGKAYYEYLFKKNTGSSYSVDQVSKQLKSRKKDLMYSVVKYFQTNYDETLEESVQNGNVFDGLFSDEKSVLTTMIEKMGEDFPMINVPNYSINFVDESLEDSASPAFYFTPKVDATDDNVQAIYVNGNFSNDKVTTYIHEGIFGHMYQFNYFKQSGENQIRSFLSSSANAEGWANYTENYATKYVLGDDLGLFFQNYNELLSNLYVQLDIGINYEGWSQQETLNFLVDEGWYSETTSVNQIEELYLAFVENPCVYPMYYVSSMYIRILSEKAEKAWGADYSDYAFHEALLKQGSTSFDMLEKALDLNIMK</sequence>